<comment type="pathway">
    <text evidence="3">Isoprenoid biosynthesis; isopentenyl diphosphate biosynthesis via DXP pathway; isopentenyl diphosphate from 1-deoxy-D-xylulose 5-phosphate: step 2/6.</text>
</comment>
<sequence length="272" mass="30042">MVESQGNCTQLRSTLRLLTDRLSPSFIDPIMTESAPQSNQDKRIAAILPAAGRGQRFGRAENKLFAMLCEEPLWFHTARVLASRPEIGRILMAISDQDRPVFEGPYAKLVNILRIELVRGGSERTDSVRAGLDALDGDNSIAMVAIHDAARPLVSDADLTAVFSRASKTGAAILATPVPGTIKRKINSDDHSITIDRRELWVAQTPQVFHVDLLRQAYDRYRGRPATDDAELVERIGHPVALVRGRADNIKITYPEDLWVAEAILNRESKGG</sequence>
<dbReference type="FunFam" id="3.90.550.10:FF:000003">
    <property type="entry name" value="2-C-methyl-D-erythritol 4-phosphate cytidylyltransferase"/>
    <property type="match status" value="1"/>
</dbReference>
<accession>A0A5C5Z5R0</accession>
<protein>
    <recommendedName>
        <fullName evidence="3">2-C-methyl-D-erythritol 4-phosphate cytidylyltransferase</fullName>
        <ecNumber evidence="3">2.7.7.60</ecNumber>
    </recommendedName>
    <alternativeName>
        <fullName evidence="3">4-diphosphocytidyl-2C-methyl-D-erythritol synthase</fullName>
    </alternativeName>
    <alternativeName>
        <fullName evidence="3">MEP cytidylyltransferase</fullName>
        <shortName evidence="3">MCT</shortName>
    </alternativeName>
</protein>
<dbReference type="EMBL" id="SJPJ01000001">
    <property type="protein sequence ID" value="TWT82397.1"/>
    <property type="molecule type" value="Genomic_DNA"/>
</dbReference>
<dbReference type="InterPro" id="IPR050088">
    <property type="entry name" value="IspD/TarI_cytidylyltransf_bact"/>
</dbReference>
<proteinExistence type="inferred from homology"/>
<dbReference type="PANTHER" id="PTHR32125">
    <property type="entry name" value="2-C-METHYL-D-ERYTHRITOL 4-PHOSPHATE CYTIDYLYLTRANSFERASE, CHLOROPLASTIC"/>
    <property type="match status" value="1"/>
</dbReference>
<dbReference type="UniPathway" id="UPA00056">
    <property type="reaction ID" value="UER00093"/>
</dbReference>
<dbReference type="AlphaFoldDB" id="A0A5C5Z5R0"/>
<dbReference type="CDD" id="cd02516">
    <property type="entry name" value="CDP-ME_synthetase"/>
    <property type="match status" value="1"/>
</dbReference>
<evidence type="ECO:0000313" key="4">
    <source>
        <dbReference type="EMBL" id="TWT82397.1"/>
    </source>
</evidence>
<dbReference type="GO" id="GO:0050518">
    <property type="term" value="F:2-C-methyl-D-erythritol 4-phosphate cytidylyltransferase activity"/>
    <property type="evidence" value="ECO:0007669"/>
    <property type="project" value="UniProtKB-UniRule"/>
</dbReference>
<evidence type="ECO:0000256" key="3">
    <source>
        <dbReference type="HAMAP-Rule" id="MF_00108"/>
    </source>
</evidence>
<dbReference type="PANTHER" id="PTHR32125:SF4">
    <property type="entry name" value="2-C-METHYL-D-ERYTHRITOL 4-PHOSPHATE CYTIDYLYLTRANSFERASE, CHLOROPLASTIC"/>
    <property type="match status" value="1"/>
</dbReference>
<dbReference type="HAMAP" id="MF_00108">
    <property type="entry name" value="IspD"/>
    <property type="match status" value="1"/>
</dbReference>
<dbReference type="InterPro" id="IPR029044">
    <property type="entry name" value="Nucleotide-diphossugar_trans"/>
</dbReference>
<keyword evidence="3" id="KW-0414">Isoprene biosynthesis</keyword>
<feature type="site" description="Transition state stabilizer" evidence="3">
    <location>
        <position position="63"/>
    </location>
</feature>
<comment type="caution">
    <text evidence="4">The sequence shown here is derived from an EMBL/GenBank/DDBJ whole genome shotgun (WGS) entry which is preliminary data.</text>
</comment>
<name>A0A5C5Z5R0_9BACT</name>
<evidence type="ECO:0000256" key="2">
    <source>
        <dbReference type="ARBA" id="ARBA00022695"/>
    </source>
</evidence>
<keyword evidence="1 3" id="KW-0808">Transferase</keyword>
<dbReference type="InterPro" id="IPR034683">
    <property type="entry name" value="IspD/TarI"/>
</dbReference>
<dbReference type="Pfam" id="PF01128">
    <property type="entry name" value="IspD"/>
    <property type="match status" value="1"/>
</dbReference>
<dbReference type="SUPFAM" id="SSF53448">
    <property type="entry name" value="Nucleotide-diphospho-sugar transferases"/>
    <property type="match status" value="1"/>
</dbReference>
<comment type="similarity">
    <text evidence="3">Belongs to the IspD/TarI cytidylyltransferase family. IspD subfamily.</text>
</comment>
<evidence type="ECO:0000313" key="5">
    <source>
        <dbReference type="Proteomes" id="UP000315010"/>
    </source>
</evidence>
<keyword evidence="5" id="KW-1185">Reference proteome</keyword>
<dbReference type="EC" id="2.7.7.60" evidence="3"/>
<organism evidence="4 5">
    <name type="scientific">Novipirellula herctigrandis</name>
    <dbReference type="NCBI Taxonomy" id="2527986"/>
    <lineage>
        <taxon>Bacteria</taxon>
        <taxon>Pseudomonadati</taxon>
        <taxon>Planctomycetota</taxon>
        <taxon>Planctomycetia</taxon>
        <taxon>Pirellulales</taxon>
        <taxon>Pirellulaceae</taxon>
        <taxon>Novipirellula</taxon>
    </lineage>
</organism>
<feature type="site" description="Transition state stabilizer" evidence="3">
    <location>
        <position position="56"/>
    </location>
</feature>
<dbReference type="NCBIfam" id="TIGR00453">
    <property type="entry name" value="ispD"/>
    <property type="match status" value="1"/>
</dbReference>
<comment type="function">
    <text evidence="3">Catalyzes the formation of 4-diphosphocytidyl-2-C-methyl-D-erythritol from CTP and 2-C-methyl-D-erythritol 4-phosphate (MEP).</text>
</comment>
<evidence type="ECO:0000256" key="1">
    <source>
        <dbReference type="ARBA" id="ARBA00022679"/>
    </source>
</evidence>
<feature type="site" description="Positions MEP for the nucleophilic attack" evidence="3">
    <location>
        <position position="251"/>
    </location>
</feature>
<dbReference type="Proteomes" id="UP000315010">
    <property type="component" value="Unassembled WGS sequence"/>
</dbReference>
<reference evidence="4 5" key="1">
    <citation type="submission" date="2019-02" db="EMBL/GenBank/DDBJ databases">
        <title>Deep-cultivation of Planctomycetes and their phenomic and genomic characterization uncovers novel biology.</title>
        <authorList>
            <person name="Wiegand S."/>
            <person name="Jogler M."/>
            <person name="Boedeker C."/>
            <person name="Pinto D."/>
            <person name="Vollmers J."/>
            <person name="Rivas-Marin E."/>
            <person name="Kohn T."/>
            <person name="Peeters S.H."/>
            <person name="Heuer A."/>
            <person name="Rast P."/>
            <person name="Oberbeckmann S."/>
            <person name="Bunk B."/>
            <person name="Jeske O."/>
            <person name="Meyerdierks A."/>
            <person name="Storesund J.E."/>
            <person name="Kallscheuer N."/>
            <person name="Luecker S."/>
            <person name="Lage O.M."/>
            <person name="Pohl T."/>
            <person name="Merkel B.J."/>
            <person name="Hornburger P."/>
            <person name="Mueller R.-W."/>
            <person name="Bruemmer F."/>
            <person name="Labrenz M."/>
            <person name="Spormann A.M."/>
            <person name="Op Den Camp H."/>
            <person name="Overmann J."/>
            <person name="Amann R."/>
            <person name="Jetten M.S.M."/>
            <person name="Mascher T."/>
            <person name="Medema M.H."/>
            <person name="Devos D.P."/>
            <person name="Kaster A.-K."/>
            <person name="Ovreas L."/>
            <person name="Rohde M."/>
            <person name="Galperin M.Y."/>
            <person name="Jogler C."/>
        </authorList>
    </citation>
    <scope>NUCLEOTIDE SEQUENCE [LARGE SCALE GENOMIC DNA]</scope>
    <source>
        <strain evidence="4 5">CA13</strain>
    </source>
</reference>
<gene>
    <name evidence="3 4" type="primary">ispD</name>
    <name evidence="4" type="ORF">CA13_38600</name>
</gene>
<dbReference type="GO" id="GO:0019288">
    <property type="term" value="P:isopentenyl diphosphate biosynthetic process, methylerythritol 4-phosphate pathway"/>
    <property type="evidence" value="ECO:0007669"/>
    <property type="project" value="UniProtKB-UniRule"/>
</dbReference>
<dbReference type="InterPro" id="IPR001228">
    <property type="entry name" value="IspD"/>
</dbReference>
<comment type="catalytic activity">
    <reaction evidence="3">
        <text>2-C-methyl-D-erythritol 4-phosphate + CTP + H(+) = 4-CDP-2-C-methyl-D-erythritol + diphosphate</text>
        <dbReference type="Rhea" id="RHEA:13429"/>
        <dbReference type="ChEBI" id="CHEBI:15378"/>
        <dbReference type="ChEBI" id="CHEBI:33019"/>
        <dbReference type="ChEBI" id="CHEBI:37563"/>
        <dbReference type="ChEBI" id="CHEBI:57823"/>
        <dbReference type="ChEBI" id="CHEBI:58262"/>
        <dbReference type="EC" id="2.7.7.60"/>
    </reaction>
</comment>
<feature type="site" description="Positions MEP for the nucleophilic attack" evidence="3">
    <location>
        <position position="197"/>
    </location>
</feature>
<dbReference type="Gene3D" id="3.90.550.10">
    <property type="entry name" value="Spore Coat Polysaccharide Biosynthesis Protein SpsA, Chain A"/>
    <property type="match status" value="1"/>
</dbReference>
<keyword evidence="2 3" id="KW-0548">Nucleotidyltransferase</keyword>